<dbReference type="PANTHER" id="PTHR43261">
    <property type="entry name" value="TRANSLATION ELONGATION FACTOR G-RELATED"/>
    <property type="match status" value="1"/>
</dbReference>
<keyword evidence="2" id="KW-0648">Protein biosynthesis</keyword>
<organism evidence="5 6">
    <name type="scientific">Sula dactylatra</name>
    <name type="common">Masked booby</name>
    <dbReference type="NCBI Taxonomy" id="56068"/>
    <lineage>
        <taxon>Eukaryota</taxon>
        <taxon>Metazoa</taxon>
        <taxon>Chordata</taxon>
        <taxon>Craniata</taxon>
        <taxon>Vertebrata</taxon>
        <taxon>Euteleostomi</taxon>
        <taxon>Archelosauria</taxon>
        <taxon>Archosauria</taxon>
        <taxon>Dinosauria</taxon>
        <taxon>Saurischia</taxon>
        <taxon>Theropoda</taxon>
        <taxon>Coelurosauria</taxon>
        <taxon>Aves</taxon>
        <taxon>Neognathae</taxon>
        <taxon>Neoaves</taxon>
        <taxon>Aequornithes</taxon>
        <taxon>Suliformes</taxon>
        <taxon>Sulidae</taxon>
        <taxon>Sula</taxon>
    </lineage>
</organism>
<dbReference type="InterPro" id="IPR035649">
    <property type="entry name" value="EFG_V"/>
</dbReference>
<evidence type="ECO:0000256" key="2">
    <source>
        <dbReference type="ARBA" id="ARBA00022917"/>
    </source>
</evidence>
<dbReference type="GO" id="GO:0005525">
    <property type="term" value="F:GTP binding"/>
    <property type="evidence" value="ECO:0007669"/>
    <property type="project" value="UniProtKB-KW"/>
</dbReference>
<keyword evidence="6" id="KW-1185">Reference proteome</keyword>
<proteinExistence type="predicted"/>
<dbReference type="CDD" id="cd16262">
    <property type="entry name" value="EFG_III"/>
    <property type="match status" value="1"/>
</dbReference>
<dbReference type="Pfam" id="PF14492">
    <property type="entry name" value="EFG_III"/>
    <property type="match status" value="1"/>
</dbReference>
<dbReference type="InterPro" id="IPR009022">
    <property type="entry name" value="EFG_III"/>
</dbReference>
<evidence type="ECO:0000259" key="4">
    <source>
        <dbReference type="SMART" id="SM00838"/>
    </source>
</evidence>
<keyword evidence="1" id="KW-0547">Nucleotide-binding</keyword>
<feature type="non-terminal residue" evidence="5">
    <location>
        <position position="474"/>
    </location>
</feature>
<dbReference type="Gene3D" id="2.40.30.10">
    <property type="entry name" value="Translation factors"/>
    <property type="match status" value="1"/>
</dbReference>
<dbReference type="Pfam" id="PF00679">
    <property type="entry name" value="EFG_C"/>
    <property type="match status" value="1"/>
</dbReference>
<dbReference type="GO" id="GO:0032543">
    <property type="term" value="P:mitochondrial translation"/>
    <property type="evidence" value="ECO:0007669"/>
    <property type="project" value="TreeGrafter"/>
</dbReference>
<protein>
    <submittedName>
        <fullName evidence="5">RRF2M factor</fullName>
    </submittedName>
</protein>
<evidence type="ECO:0000313" key="5">
    <source>
        <dbReference type="EMBL" id="NWI30716.1"/>
    </source>
</evidence>
<feature type="domain" description="Elongation factor EFG" evidence="4">
    <location>
        <begin position="379"/>
        <end position="466"/>
    </location>
</feature>
<dbReference type="Proteomes" id="UP000619137">
    <property type="component" value="Unassembled WGS sequence"/>
</dbReference>
<dbReference type="GO" id="GO:0005739">
    <property type="term" value="C:mitochondrion"/>
    <property type="evidence" value="ECO:0007669"/>
    <property type="project" value="TreeGrafter"/>
</dbReference>
<dbReference type="SMART" id="SM00838">
    <property type="entry name" value="EFG_C"/>
    <property type="match status" value="1"/>
</dbReference>
<name>A0A851ATM2_SULDA</name>
<dbReference type="CDD" id="cd03713">
    <property type="entry name" value="EFG_mtEFG_C"/>
    <property type="match status" value="1"/>
</dbReference>
<dbReference type="FunFam" id="3.30.70.870:FF:000005">
    <property type="entry name" value="Ribosome-releasing factor 2, mitochondrial"/>
    <property type="match status" value="1"/>
</dbReference>
<gene>
    <name evidence="5" type="primary">Gfm2</name>
    <name evidence="5" type="ORF">SULDAC_R04010</name>
</gene>
<reference evidence="5" key="1">
    <citation type="submission" date="2019-10" db="EMBL/GenBank/DDBJ databases">
        <title>Bird 10,000 Genomes (B10K) Project - Family phase.</title>
        <authorList>
            <person name="Zhang G."/>
        </authorList>
    </citation>
    <scope>NUCLEOTIDE SEQUENCE</scope>
    <source>
        <strain evidence="5">B10K-DU-002-49</strain>
        <tissue evidence="5">Muscle</tissue>
    </source>
</reference>
<evidence type="ECO:0000256" key="3">
    <source>
        <dbReference type="ARBA" id="ARBA00023134"/>
    </source>
</evidence>
<feature type="non-terminal residue" evidence="5">
    <location>
        <position position="1"/>
    </location>
</feature>
<dbReference type="FunFam" id="3.30.70.240:FF:000008">
    <property type="entry name" value="Ribosome-releasing factor 2, mitochondrial"/>
    <property type="match status" value="1"/>
</dbReference>
<dbReference type="InterPro" id="IPR053905">
    <property type="entry name" value="EF-G-like_DII"/>
</dbReference>
<dbReference type="InterPro" id="IPR009000">
    <property type="entry name" value="Transl_B-barrel_sf"/>
</dbReference>
<dbReference type="GO" id="GO:0003924">
    <property type="term" value="F:GTPase activity"/>
    <property type="evidence" value="ECO:0007669"/>
    <property type="project" value="TreeGrafter"/>
</dbReference>
<dbReference type="InterPro" id="IPR035647">
    <property type="entry name" value="EFG_III/V"/>
</dbReference>
<dbReference type="Gene3D" id="3.30.70.240">
    <property type="match status" value="1"/>
</dbReference>
<dbReference type="Gene3D" id="3.30.70.870">
    <property type="entry name" value="Elongation Factor G (Translational Gtpase), domain 3"/>
    <property type="match status" value="1"/>
</dbReference>
<sequence>KVADLDDEFAELVLGEYSENFDLISADKLSNLHFRILKSIFNLRILPFYKIRVSGSSLVLAESHDILHILLELELLRQWYKDDLCALAFKVLHDKCRGPLVFVRVYSGLLKPQSAVYNINKSCTERMSRLLLPFADQQIEIPSLMPGNIALTVGLKQSATGDTIVSSKASAVAAACRAGRDARGEKRSTSDVESLLLAGVEIPDPVFFCTIEPPSMAKQQDLDNALSCLQREDPSLKVKLDPDTGQTILCGMGELHIEIIHDRIKREYGIETYLGPLQIAYRETILNAAQATDILDKTVGDKRHSVTAELEVRPRSGERAMTKPVIEYAASVIEALPRELQGAVENGITNSCIQGKGMEVGMLLVLRLISSQSINSELRILLPLMNLEITVSEDHLSAALADLAQRRGSIQEIQSRQDNRVVVATVPLAEMMGYSTVLRSLTSGSATFTLELASYQALNSQEQSALLQRRMGLV</sequence>
<dbReference type="SUPFAM" id="SSF54980">
    <property type="entry name" value="EF-G C-terminal domain-like"/>
    <property type="match status" value="2"/>
</dbReference>
<dbReference type="CDD" id="cd04092">
    <property type="entry name" value="mtEFG2_II_like"/>
    <property type="match status" value="1"/>
</dbReference>
<dbReference type="AlphaFoldDB" id="A0A851ATM2"/>
<accession>A0A851ATM2</accession>
<dbReference type="GO" id="GO:0032790">
    <property type="term" value="P:ribosome disassembly"/>
    <property type="evidence" value="ECO:0007669"/>
    <property type="project" value="TreeGrafter"/>
</dbReference>
<dbReference type="Pfam" id="PF22042">
    <property type="entry name" value="EF-G_D2"/>
    <property type="match status" value="1"/>
</dbReference>
<dbReference type="InterPro" id="IPR041095">
    <property type="entry name" value="EFG_II"/>
</dbReference>
<comment type="caution">
    <text evidence="5">The sequence shown here is derived from an EMBL/GenBank/DDBJ whole genome shotgun (WGS) entry which is preliminary data.</text>
</comment>
<dbReference type="InterPro" id="IPR020568">
    <property type="entry name" value="Ribosomal_Su5_D2-typ_SF"/>
</dbReference>
<dbReference type="SUPFAM" id="SSF50447">
    <property type="entry name" value="Translation proteins"/>
    <property type="match status" value="1"/>
</dbReference>
<dbReference type="InterPro" id="IPR000640">
    <property type="entry name" value="EFG_V-like"/>
</dbReference>
<dbReference type="EMBL" id="WEKW01022180">
    <property type="protein sequence ID" value="NWI30716.1"/>
    <property type="molecule type" value="Genomic_DNA"/>
</dbReference>
<dbReference type="PANTHER" id="PTHR43261:SF1">
    <property type="entry name" value="RIBOSOME-RELEASING FACTOR 2, MITOCHONDRIAL"/>
    <property type="match status" value="1"/>
</dbReference>
<dbReference type="SUPFAM" id="SSF54211">
    <property type="entry name" value="Ribosomal protein S5 domain 2-like"/>
    <property type="match status" value="1"/>
</dbReference>
<dbReference type="FunFam" id="2.40.30.10:FF:000053">
    <property type="entry name" value="Ribosome-releasing factor 2, mitochondrial"/>
    <property type="match status" value="1"/>
</dbReference>
<evidence type="ECO:0000313" key="6">
    <source>
        <dbReference type="Proteomes" id="UP000619137"/>
    </source>
</evidence>
<evidence type="ECO:0000256" key="1">
    <source>
        <dbReference type="ARBA" id="ARBA00022741"/>
    </source>
</evidence>
<keyword evidence="3" id="KW-0342">GTP-binding</keyword>